<dbReference type="PANTHER" id="PTHR42788:SF21">
    <property type="entry name" value="ABC TRANSPORTER ATP-BINDING PROTEIN"/>
    <property type="match status" value="1"/>
</dbReference>
<dbReference type="GO" id="GO:0005524">
    <property type="term" value="F:ATP binding"/>
    <property type="evidence" value="ECO:0007669"/>
    <property type="project" value="UniProtKB-KW"/>
</dbReference>
<dbReference type="InterPro" id="IPR027417">
    <property type="entry name" value="P-loop_NTPase"/>
</dbReference>
<proteinExistence type="predicted"/>
<accession>A0A9D1MHM9</accession>
<comment type="caution">
    <text evidence="5">The sequence shown here is derived from an EMBL/GenBank/DDBJ whole genome shotgun (WGS) entry which is preliminary data.</text>
</comment>
<dbReference type="InterPro" id="IPR003439">
    <property type="entry name" value="ABC_transporter-like_ATP-bd"/>
</dbReference>
<protein>
    <submittedName>
        <fullName evidence="5">ABC transporter ATP-binding protein</fullName>
    </submittedName>
</protein>
<name>A0A9D1MHM9_9FIRM</name>
<evidence type="ECO:0000259" key="4">
    <source>
        <dbReference type="PROSITE" id="PS50893"/>
    </source>
</evidence>
<reference evidence="5" key="1">
    <citation type="submission" date="2020-10" db="EMBL/GenBank/DDBJ databases">
        <authorList>
            <person name="Gilroy R."/>
        </authorList>
    </citation>
    <scope>NUCLEOTIDE SEQUENCE</scope>
    <source>
        <strain evidence="5">18911</strain>
    </source>
</reference>
<dbReference type="SUPFAM" id="SSF52540">
    <property type="entry name" value="P-loop containing nucleoside triphosphate hydrolases"/>
    <property type="match status" value="1"/>
</dbReference>
<dbReference type="PROSITE" id="PS00211">
    <property type="entry name" value="ABC_TRANSPORTER_1"/>
    <property type="match status" value="1"/>
</dbReference>
<gene>
    <name evidence="5" type="ORF">IAB05_03165</name>
</gene>
<evidence type="ECO:0000313" key="5">
    <source>
        <dbReference type="EMBL" id="HIU60375.1"/>
    </source>
</evidence>
<dbReference type="EMBL" id="DVNF01000089">
    <property type="protein sequence ID" value="HIU60375.1"/>
    <property type="molecule type" value="Genomic_DNA"/>
</dbReference>
<evidence type="ECO:0000313" key="6">
    <source>
        <dbReference type="Proteomes" id="UP000824094"/>
    </source>
</evidence>
<reference evidence="5" key="2">
    <citation type="journal article" date="2021" name="PeerJ">
        <title>Extensive microbial diversity within the chicken gut microbiome revealed by metagenomics and culture.</title>
        <authorList>
            <person name="Gilroy R."/>
            <person name="Ravi A."/>
            <person name="Getino M."/>
            <person name="Pursley I."/>
            <person name="Horton D.L."/>
            <person name="Alikhan N.F."/>
            <person name="Baker D."/>
            <person name="Gharbi K."/>
            <person name="Hall N."/>
            <person name="Watson M."/>
            <person name="Adriaenssens E.M."/>
            <person name="Foster-Nyarko E."/>
            <person name="Jarju S."/>
            <person name="Secka A."/>
            <person name="Antonio M."/>
            <person name="Oren A."/>
            <person name="Chaudhuri R.R."/>
            <person name="La Ragione R."/>
            <person name="Hildebrand F."/>
            <person name="Pallen M.J."/>
        </authorList>
    </citation>
    <scope>NUCLEOTIDE SEQUENCE</scope>
    <source>
        <strain evidence="5">18911</strain>
    </source>
</reference>
<dbReference type="InterPro" id="IPR050166">
    <property type="entry name" value="ABC_transporter_ATP-bind"/>
</dbReference>
<dbReference type="AlphaFoldDB" id="A0A9D1MHM9"/>
<evidence type="ECO:0000256" key="3">
    <source>
        <dbReference type="ARBA" id="ARBA00022840"/>
    </source>
</evidence>
<keyword evidence="2" id="KW-0547">Nucleotide-binding</keyword>
<keyword evidence="3 5" id="KW-0067">ATP-binding</keyword>
<dbReference type="PROSITE" id="PS50893">
    <property type="entry name" value="ABC_TRANSPORTER_2"/>
    <property type="match status" value="1"/>
</dbReference>
<sequence>MNLLELVDISYIYHSLDGETEAIKEVNLTVREGEFTAIVGPSGSGKTTLLKIMAGLIAPSKGSIEKPKDVRVSYMPQRDQLFEWRSILKNVTLSAEIGKHDRAAATAYATELLDKYGLGEFKKKRPSALSGGMRQRAALIRTLVSNPQLTLLDEPFSALDFQTRLYVSDDVWKILSSEKKSCVMVTHDISEAISIADTVVLLTKRPATVKAVYKIDLDRTAPPTRRREQRGFSEYFKTIFSDMEVGDE</sequence>
<dbReference type="InterPro" id="IPR003593">
    <property type="entry name" value="AAA+_ATPase"/>
</dbReference>
<dbReference type="CDD" id="cd03293">
    <property type="entry name" value="ABC_NrtD_SsuB_transporters"/>
    <property type="match status" value="1"/>
</dbReference>
<dbReference type="InterPro" id="IPR017871">
    <property type="entry name" value="ABC_transporter-like_CS"/>
</dbReference>
<evidence type="ECO:0000256" key="1">
    <source>
        <dbReference type="ARBA" id="ARBA00022448"/>
    </source>
</evidence>
<keyword evidence="1" id="KW-0813">Transport</keyword>
<feature type="domain" description="ABC transporter" evidence="4">
    <location>
        <begin position="4"/>
        <end position="229"/>
    </location>
</feature>
<dbReference type="PANTHER" id="PTHR42788">
    <property type="entry name" value="TAURINE IMPORT ATP-BINDING PROTEIN-RELATED"/>
    <property type="match status" value="1"/>
</dbReference>
<dbReference type="SMART" id="SM00382">
    <property type="entry name" value="AAA"/>
    <property type="match status" value="1"/>
</dbReference>
<organism evidence="5 6">
    <name type="scientific">Candidatus Stercoripulliclostridium merdigallinarum</name>
    <dbReference type="NCBI Taxonomy" id="2840951"/>
    <lineage>
        <taxon>Bacteria</taxon>
        <taxon>Bacillati</taxon>
        <taxon>Bacillota</taxon>
        <taxon>Clostridia</taxon>
        <taxon>Eubacteriales</taxon>
        <taxon>Candidatus Stercoripulliclostridium</taxon>
    </lineage>
</organism>
<dbReference type="Gene3D" id="3.40.50.300">
    <property type="entry name" value="P-loop containing nucleotide triphosphate hydrolases"/>
    <property type="match status" value="1"/>
</dbReference>
<evidence type="ECO:0000256" key="2">
    <source>
        <dbReference type="ARBA" id="ARBA00022741"/>
    </source>
</evidence>
<dbReference type="Proteomes" id="UP000824094">
    <property type="component" value="Unassembled WGS sequence"/>
</dbReference>
<dbReference type="Pfam" id="PF00005">
    <property type="entry name" value="ABC_tran"/>
    <property type="match status" value="1"/>
</dbReference>
<dbReference type="GO" id="GO:0016887">
    <property type="term" value="F:ATP hydrolysis activity"/>
    <property type="evidence" value="ECO:0007669"/>
    <property type="project" value="InterPro"/>
</dbReference>